<sequence>MRHFRSLEMSFSEKLQQFFDSATVGINRITQISDEVFGTQNKTRYDEATIKLFACADMTYKVCTTLKKGIDSTITPNPARRVFEKITKEFNSPLMTVTQISENLANVASDCALELPGTEISVTLSQCAEAYRQLGKSECEFAFNLRAGILAVISEFLNSFWPDLQKERRKLDLLRIDYDWARNNLKQKDEARVTQAKEEFDRQLYRTQVLLKQCEITRNRITVSLAEMATQQWHYFSRCKDIMQHLIADVNPEFV</sequence>
<dbReference type="GO" id="GO:0005737">
    <property type="term" value="C:cytoplasm"/>
    <property type="evidence" value="ECO:0007669"/>
    <property type="project" value="InterPro"/>
</dbReference>
<dbReference type="Pfam" id="PF03114">
    <property type="entry name" value="BAR"/>
    <property type="match status" value="1"/>
</dbReference>
<protein>
    <submittedName>
        <fullName evidence="2">BAR domain-containing protein</fullName>
    </submittedName>
</protein>
<dbReference type="InterPro" id="IPR004148">
    <property type="entry name" value="BAR_dom"/>
</dbReference>
<proteinExistence type="predicted"/>
<evidence type="ECO:0000313" key="2">
    <source>
        <dbReference type="WBParaSite" id="MCU_004934-RA"/>
    </source>
</evidence>
<organism evidence="2">
    <name type="scientific">Mesocestoides corti</name>
    <name type="common">Flatworm</name>
    <dbReference type="NCBI Taxonomy" id="53468"/>
    <lineage>
        <taxon>Eukaryota</taxon>
        <taxon>Metazoa</taxon>
        <taxon>Spiralia</taxon>
        <taxon>Lophotrochozoa</taxon>
        <taxon>Platyhelminthes</taxon>
        <taxon>Cestoda</taxon>
        <taxon>Eucestoda</taxon>
        <taxon>Cyclophyllidea</taxon>
        <taxon>Mesocestoididae</taxon>
        <taxon>Mesocestoides</taxon>
    </lineage>
</organism>
<dbReference type="AlphaFoldDB" id="A0A5K3F246"/>
<reference evidence="2" key="1">
    <citation type="submission" date="2019-11" db="UniProtKB">
        <authorList>
            <consortium name="WormBaseParasite"/>
        </authorList>
    </citation>
    <scope>IDENTIFICATION</scope>
</reference>
<dbReference type="SUPFAM" id="SSF103657">
    <property type="entry name" value="BAR/IMD domain-like"/>
    <property type="match status" value="1"/>
</dbReference>
<dbReference type="WBParaSite" id="MCU_004934-RA">
    <property type="protein sequence ID" value="MCU_004934-RA"/>
    <property type="gene ID" value="MCU_004934"/>
</dbReference>
<dbReference type="SMART" id="SM00721">
    <property type="entry name" value="BAR"/>
    <property type="match status" value="1"/>
</dbReference>
<evidence type="ECO:0000259" key="1">
    <source>
        <dbReference type="SMART" id="SM00721"/>
    </source>
</evidence>
<accession>A0A5K3F246</accession>
<dbReference type="InterPro" id="IPR027267">
    <property type="entry name" value="AH/BAR_dom_sf"/>
</dbReference>
<name>A0A5K3F246_MESCO</name>
<dbReference type="Gene3D" id="1.20.1270.60">
    <property type="entry name" value="Arfaptin homology (AH) domain/BAR domain"/>
    <property type="match status" value="1"/>
</dbReference>
<feature type="domain" description="BAR" evidence="1">
    <location>
        <begin position="21"/>
        <end position="252"/>
    </location>
</feature>